<gene>
    <name evidence="2" type="ORF">J3E07_001589</name>
</gene>
<keyword evidence="1" id="KW-0472">Membrane</keyword>
<dbReference type="EMBL" id="JAGGMV010000007">
    <property type="protein sequence ID" value="MBP2202148.1"/>
    <property type="molecule type" value="Genomic_DNA"/>
</dbReference>
<protein>
    <submittedName>
        <fullName evidence="2">Uncharacterized protein</fullName>
    </submittedName>
</protein>
<dbReference type="RefSeq" id="WP_209591668.1">
    <property type="nucleotide sequence ID" value="NZ_JAGGMV010000007.1"/>
</dbReference>
<proteinExistence type="predicted"/>
<feature type="transmembrane region" description="Helical" evidence="1">
    <location>
        <begin position="12"/>
        <end position="33"/>
    </location>
</feature>
<evidence type="ECO:0000313" key="3">
    <source>
        <dbReference type="Proteomes" id="UP000740329"/>
    </source>
</evidence>
<organism evidence="2 3">
    <name type="scientific">Methanococcus voltae</name>
    <dbReference type="NCBI Taxonomy" id="2188"/>
    <lineage>
        <taxon>Archaea</taxon>
        <taxon>Methanobacteriati</taxon>
        <taxon>Methanobacteriota</taxon>
        <taxon>Methanomada group</taxon>
        <taxon>Methanococci</taxon>
        <taxon>Methanococcales</taxon>
        <taxon>Methanococcaceae</taxon>
        <taxon>Methanococcus</taxon>
    </lineage>
</organism>
<reference evidence="2" key="1">
    <citation type="submission" date="2021-03" db="EMBL/GenBank/DDBJ databases">
        <title>Genomic Encyclopedia of Type Strains, Phase IV (KMG-V): Genome sequencing to study the core and pangenomes of soil and plant-associated prokaryotes.</title>
        <authorList>
            <person name="Whitman W."/>
        </authorList>
    </citation>
    <scope>NUCLEOTIDE SEQUENCE</scope>
    <source>
        <strain evidence="2">C4</strain>
    </source>
</reference>
<name>A0A8J7UTY2_METVO</name>
<keyword evidence="1" id="KW-0812">Transmembrane</keyword>
<accession>A0A8J7UTY2</accession>
<sequence length="283" mass="32688">MKIKNINLSKKKILIGIIGFFLFLGIIGAFIPVDEPINDEVSSLDNGANNKNLGADANVLKYEILDIEVDGLNRATYKIMVDDRFITPEQLIAIGEAVVEHNKDNYVSFNNIFLHIYGPYDDYVSMVTVGLLSYSPYGDISRGFEADYEYSNFKFHDCEVTEEPEEVPSEYEYKVAGDYSKYLWNSYSNLENQHSSELEALERNNKWTEATDLRTKLYDENVETSRKYICNKYNITEEERSNIDMKVIIAHTFGPDIENPNDIITSNVKIEEVTFPDEYKFRY</sequence>
<dbReference type="Proteomes" id="UP000740329">
    <property type="component" value="Unassembled WGS sequence"/>
</dbReference>
<evidence type="ECO:0000256" key="1">
    <source>
        <dbReference type="SAM" id="Phobius"/>
    </source>
</evidence>
<evidence type="ECO:0000313" key="2">
    <source>
        <dbReference type="EMBL" id="MBP2202148.1"/>
    </source>
</evidence>
<dbReference type="AlphaFoldDB" id="A0A8J7UTY2"/>
<keyword evidence="1" id="KW-1133">Transmembrane helix</keyword>
<comment type="caution">
    <text evidence="2">The sequence shown here is derived from an EMBL/GenBank/DDBJ whole genome shotgun (WGS) entry which is preliminary data.</text>
</comment>